<dbReference type="OrthoDB" id="9804460at2"/>
<sequence>MWGVLALPWIVQRVAYGDAFAESLGVTEYEPEGKAAEEMRALWQWMKNKMEGKKHGKKILDKES</sequence>
<comment type="caution">
    <text evidence="1">The sequence shown here is derived from an EMBL/GenBank/DDBJ whole genome shotgun (WGS) entry which is preliminary data.</text>
</comment>
<name>A0A0P7ICE7_9RHOB</name>
<organism evidence="1 2">
    <name type="scientific">Aliiroseovarius crassostreae</name>
    <dbReference type="NCBI Taxonomy" id="154981"/>
    <lineage>
        <taxon>Bacteria</taxon>
        <taxon>Pseudomonadati</taxon>
        <taxon>Pseudomonadota</taxon>
        <taxon>Alphaproteobacteria</taxon>
        <taxon>Rhodobacterales</taxon>
        <taxon>Paracoccaceae</taxon>
        <taxon>Aliiroseovarius</taxon>
    </lineage>
</organism>
<dbReference type="AlphaFoldDB" id="A0A0P7ICE7"/>
<dbReference type="EMBL" id="LKBA01000027">
    <property type="protein sequence ID" value="KPN61541.1"/>
    <property type="molecule type" value="Genomic_DNA"/>
</dbReference>
<accession>A0A0P7ICE7</accession>
<dbReference type="Proteomes" id="UP000050471">
    <property type="component" value="Unassembled WGS sequence"/>
</dbReference>
<dbReference type="RefSeq" id="WP_055193016.1">
    <property type="nucleotide sequence ID" value="NZ_LKBA01000027.1"/>
</dbReference>
<proteinExistence type="predicted"/>
<keyword evidence="2" id="KW-1185">Reference proteome</keyword>
<dbReference type="STRING" id="154981.AKJ29_00015"/>
<evidence type="ECO:0000313" key="1">
    <source>
        <dbReference type="EMBL" id="KPN61541.1"/>
    </source>
</evidence>
<gene>
    <name evidence="1" type="ORF">AKJ29_00015</name>
</gene>
<reference evidence="1 2" key="1">
    <citation type="submission" date="2015-09" db="EMBL/GenBank/DDBJ databases">
        <title>Draft genome sequence of Aliiroseovarius crassostreae CV919-312TSm, the causative agent of Roseovarius Oyster Disease (formerly Juvenile Oyster Disease).</title>
        <authorList>
            <person name="Kessner L."/>
            <person name="Spinard E."/>
            <person name="Nelson D."/>
        </authorList>
    </citation>
    <scope>NUCLEOTIDE SEQUENCE [LARGE SCALE GENOMIC DNA]</scope>
    <source>
        <strain evidence="1 2">CV919-312</strain>
    </source>
</reference>
<evidence type="ECO:0000313" key="2">
    <source>
        <dbReference type="Proteomes" id="UP000050471"/>
    </source>
</evidence>
<protein>
    <submittedName>
        <fullName evidence="1">Uncharacterized protein</fullName>
    </submittedName>
</protein>